<sequence length="109" mass="10718">MLHPGSASDAQPEPGREHAWGRTASRGGDVGVRGLRGEPRAGQAAVPGLGTGGAVTQGLGRGPEKPMEAQSGVGAEGSEGVTPLRPMGAGPGDVIAGVGLQPHLLTVEI</sequence>
<dbReference type="EMBL" id="QXTE01000514">
    <property type="protein sequence ID" value="TFJ97259.1"/>
    <property type="molecule type" value="Genomic_DNA"/>
</dbReference>
<proteinExistence type="predicted"/>
<comment type="caution">
    <text evidence="2">The sequence shown here is derived from an EMBL/GenBank/DDBJ whole genome shotgun (WGS) entry which is preliminary data.</text>
</comment>
<organism evidence="2 3">
    <name type="scientific">Platysternon megacephalum</name>
    <name type="common">big-headed turtle</name>
    <dbReference type="NCBI Taxonomy" id="55544"/>
    <lineage>
        <taxon>Eukaryota</taxon>
        <taxon>Metazoa</taxon>
        <taxon>Chordata</taxon>
        <taxon>Craniata</taxon>
        <taxon>Vertebrata</taxon>
        <taxon>Euteleostomi</taxon>
        <taxon>Archelosauria</taxon>
        <taxon>Testudinata</taxon>
        <taxon>Testudines</taxon>
        <taxon>Cryptodira</taxon>
        <taxon>Durocryptodira</taxon>
        <taxon>Testudinoidea</taxon>
        <taxon>Platysternidae</taxon>
        <taxon>Platysternon</taxon>
    </lineage>
</organism>
<dbReference type="AlphaFoldDB" id="A0A4D9DP42"/>
<reference evidence="2 3" key="2">
    <citation type="submission" date="2019-04" db="EMBL/GenBank/DDBJ databases">
        <title>The genome sequence of big-headed turtle.</title>
        <authorList>
            <person name="Gong S."/>
        </authorList>
    </citation>
    <scope>NUCLEOTIDE SEQUENCE [LARGE SCALE GENOMIC DNA]</scope>
    <source>
        <strain evidence="2">DO16091913</strain>
        <tissue evidence="2">Muscle</tissue>
    </source>
</reference>
<name>A0A4D9DP42_9SAUR</name>
<gene>
    <name evidence="2" type="ORF">DR999_PMT20898</name>
</gene>
<evidence type="ECO:0000313" key="3">
    <source>
        <dbReference type="Proteomes" id="UP000297703"/>
    </source>
</evidence>
<evidence type="ECO:0000313" key="2">
    <source>
        <dbReference type="EMBL" id="TFJ97259.1"/>
    </source>
</evidence>
<reference evidence="2 3" key="1">
    <citation type="submission" date="2019-04" db="EMBL/GenBank/DDBJ databases">
        <title>Draft genome of the big-headed turtle Platysternon megacephalum.</title>
        <authorList>
            <person name="Gong S."/>
        </authorList>
    </citation>
    <scope>NUCLEOTIDE SEQUENCE [LARGE SCALE GENOMIC DNA]</scope>
    <source>
        <strain evidence="2">DO16091913</strain>
        <tissue evidence="2">Muscle</tissue>
    </source>
</reference>
<evidence type="ECO:0000256" key="1">
    <source>
        <dbReference type="SAM" id="MobiDB-lite"/>
    </source>
</evidence>
<accession>A0A4D9DP42</accession>
<keyword evidence="3" id="KW-1185">Reference proteome</keyword>
<protein>
    <submittedName>
        <fullName evidence="2">IgGFc-binding protein-like</fullName>
    </submittedName>
</protein>
<feature type="compositionally biased region" description="Gly residues" evidence="1">
    <location>
        <begin position="49"/>
        <end position="61"/>
    </location>
</feature>
<feature type="region of interest" description="Disordered" evidence="1">
    <location>
        <begin position="1"/>
        <end position="89"/>
    </location>
</feature>
<dbReference type="Proteomes" id="UP000297703">
    <property type="component" value="Unassembled WGS sequence"/>
</dbReference>